<evidence type="ECO:0000313" key="1">
    <source>
        <dbReference type="EMBL" id="GAA5817834.1"/>
    </source>
</evidence>
<evidence type="ECO:0000313" key="2">
    <source>
        <dbReference type="Proteomes" id="UP001473302"/>
    </source>
</evidence>
<comment type="caution">
    <text evidence="1">The sequence shown here is derived from an EMBL/GenBank/DDBJ whole genome shotgun (WGS) entry which is preliminary data.</text>
</comment>
<dbReference type="EMBL" id="BAABUK010000052">
    <property type="protein sequence ID" value="GAA5817834.1"/>
    <property type="molecule type" value="Genomic_DNA"/>
</dbReference>
<proteinExistence type="predicted"/>
<sequence>MVNKSASYGHNFTITSALVHATTGFSPFYMTYGVSPILPGDPLRPFMDPLTEEDPELIAEDALTHLRYLRENRFLAEDRLKVQAEKDKEKWDAALKNQTTQVFQVGEYVMLRHEIKEVWNSTGWARTE</sequence>
<gene>
    <name evidence="1" type="ORF">MFLAVUS_011392</name>
</gene>
<name>A0ABP9ZFE8_9FUNG</name>
<reference evidence="1 2" key="1">
    <citation type="submission" date="2024-04" db="EMBL/GenBank/DDBJ databases">
        <title>genome sequences of Mucor flavus KT1a and Helicostylum pulchrum KT1b strains isolated from the surface of a dry-aged beef.</title>
        <authorList>
            <person name="Toyotome T."/>
            <person name="Hosono M."/>
            <person name="Torimaru M."/>
            <person name="Fukuda K."/>
            <person name="Mikami N."/>
        </authorList>
    </citation>
    <scope>NUCLEOTIDE SEQUENCE [LARGE SCALE GENOMIC DNA]</scope>
    <source>
        <strain evidence="1 2">KT1a</strain>
    </source>
</reference>
<organism evidence="1 2">
    <name type="scientific">Mucor flavus</name>
    <dbReference type="NCBI Taxonomy" id="439312"/>
    <lineage>
        <taxon>Eukaryota</taxon>
        <taxon>Fungi</taxon>
        <taxon>Fungi incertae sedis</taxon>
        <taxon>Mucoromycota</taxon>
        <taxon>Mucoromycotina</taxon>
        <taxon>Mucoromycetes</taxon>
        <taxon>Mucorales</taxon>
        <taxon>Mucorineae</taxon>
        <taxon>Mucoraceae</taxon>
        <taxon>Mucor</taxon>
    </lineage>
</organism>
<accession>A0ABP9ZFE8</accession>
<protein>
    <submittedName>
        <fullName evidence="1">Uncharacterized protein</fullName>
    </submittedName>
</protein>
<keyword evidence="2" id="KW-1185">Reference proteome</keyword>
<dbReference type="Proteomes" id="UP001473302">
    <property type="component" value="Unassembled WGS sequence"/>
</dbReference>